<reference evidence="2 3" key="1">
    <citation type="submission" date="2017-08" db="EMBL/GenBank/DDBJ databases">
        <title>Acidophilic green algal genome provides insights into adaptation to an acidic environment.</title>
        <authorList>
            <person name="Hirooka S."/>
            <person name="Hirose Y."/>
            <person name="Kanesaki Y."/>
            <person name="Higuchi S."/>
            <person name="Fujiwara T."/>
            <person name="Onuma R."/>
            <person name="Era A."/>
            <person name="Ohbayashi R."/>
            <person name="Uzuka A."/>
            <person name="Nozaki H."/>
            <person name="Yoshikawa H."/>
            <person name="Miyagishima S.Y."/>
        </authorList>
    </citation>
    <scope>NUCLEOTIDE SEQUENCE [LARGE SCALE GENOMIC DNA]</scope>
    <source>
        <strain evidence="2 3">NIES-2499</strain>
    </source>
</reference>
<dbReference type="Pfam" id="PF13380">
    <property type="entry name" value="CoA_binding_2"/>
    <property type="match status" value="1"/>
</dbReference>
<dbReference type="STRING" id="1157962.A0A250XJW1"/>
<dbReference type="InterPro" id="IPR003781">
    <property type="entry name" value="CoA-bd"/>
</dbReference>
<dbReference type="InterPro" id="IPR036291">
    <property type="entry name" value="NAD(P)-bd_dom_sf"/>
</dbReference>
<dbReference type="SMART" id="SM00881">
    <property type="entry name" value="CoA_binding"/>
    <property type="match status" value="1"/>
</dbReference>
<dbReference type="AlphaFoldDB" id="A0A250XJW1"/>
<protein>
    <recommendedName>
        <fullName evidence="1">CoA-binding domain-containing protein</fullName>
    </recommendedName>
</protein>
<dbReference type="Proteomes" id="UP000232323">
    <property type="component" value="Unassembled WGS sequence"/>
</dbReference>
<dbReference type="Gene3D" id="3.40.50.720">
    <property type="entry name" value="NAD(P)-binding Rossmann-like Domain"/>
    <property type="match status" value="1"/>
</dbReference>
<dbReference type="PANTHER" id="PTHR33303">
    <property type="entry name" value="CYTOPLASMIC PROTEIN-RELATED"/>
    <property type="match status" value="1"/>
</dbReference>
<name>A0A250XJW1_9CHLO</name>
<accession>A0A250XJW1</accession>
<sequence>MESNNWSHNIVRNEATVKGIAMSATTVAVLGIKTEKQHEQPAFFVPEYLQKAGVKVVPVPVFYPEVTEILGETVFRKVADVPAVIDVLVIFRKPSDLPSHLEDILTARPKVVWLQTGIRNPEFEEQLARAGMRVVADRCLMVEHGSAMRDGIPSNL</sequence>
<proteinExistence type="predicted"/>
<dbReference type="SUPFAM" id="SSF51735">
    <property type="entry name" value="NAD(P)-binding Rossmann-fold domains"/>
    <property type="match status" value="1"/>
</dbReference>
<dbReference type="PANTHER" id="PTHR33303:SF2">
    <property type="entry name" value="COA-BINDING DOMAIN-CONTAINING PROTEIN"/>
    <property type="match status" value="1"/>
</dbReference>
<keyword evidence="3" id="KW-1185">Reference proteome</keyword>
<comment type="caution">
    <text evidence="2">The sequence shown here is derived from an EMBL/GenBank/DDBJ whole genome shotgun (WGS) entry which is preliminary data.</text>
</comment>
<gene>
    <name evidence="2" type="ORF">CEUSTIGMA_g10628.t1</name>
</gene>
<evidence type="ECO:0000259" key="1">
    <source>
        <dbReference type="SMART" id="SM00881"/>
    </source>
</evidence>
<evidence type="ECO:0000313" key="2">
    <source>
        <dbReference type="EMBL" id="GAX83202.1"/>
    </source>
</evidence>
<feature type="domain" description="CoA-binding" evidence="1">
    <location>
        <begin position="21"/>
        <end position="118"/>
    </location>
</feature>
<dbReference type="OrthoDB" id="505269at2759"/>
<dbReference type="EMBL" id="BEGY01000094">
    <property type="protein sequence ID" value="GAX83202.1"/>
    <property type="molecule type" value="Genomic_DNA"/>
</dbReference>
<organism evidence="2 3">
    <name type="scientific">Chlamydomonas eustigma</name>
    <dbReference type="NCBI Taxonomy" id="1157962"/>
    <lineage>
        <taxon>Eukaryota</taxon>
        <taxon>Viridiplantae</taxon>
        <taxon>Chlorophyta</taxon>
        <taxon>core chlorophytes</taxon>
        <taxon>Chlorophyceae</taxon>
        <taxon>CS clade</taxon>
        <taxon>Chlamydomonadales</taxon>
        <taxon>Chlamydomonadaceae</taxon>
        <taxon>Chlamydomonas</taxon>
    </lineage>
</organism>
<evidence type="ECO:0000313" key="3">
    <source>
        <dbReference type="Proteomes" id="UP000232323"/>
    </source>
</evidence>